<organism evidence="1 2">
    <name type="scientific">Testicularia cyperi</name>
    <dbReference type="NCBI Taxonomy" id="1882483"/>
    <lineage>
        <taxon>Eukaryota</taxon>
        <taxon>Fungi</taxon>
        <taxon>Dikarya</taxon>
        <taxon>Basidiomycota</taxon>
        <taxon>Ustilaginomycotina</taxon>
        <taxon>Ustilaginomycetes</taxon>
        <taxon>Ustilaginales</taxon>
        <taxon>Anthracoideaceae</taxon>
        <taxon>Testicularia</taxon>
    </lineage>
</organism>
<dbReference type="InParanoid" id="A0A317XW60"/>
<evidence type="ECO:0000313" key="2">
    <source>
        <dbReference type="Proteomes" id="UP000246740"/>
    </source>
</evidence>
<protein>
    <submittedName>
        <fullName evidence="1">Uncharacterized protein</fullName>
    </submittedName>
</protein>
<name>A0A317XW60_9BASI</name>
<dbReference type="AlphaFoldDB" id="A0A317XW60"/>
<gene>
    <name evidence="1" type="ORF">BCV70DRAFT_198344</name>
</gene>
<sequence length="73" mass="7872">MSMAPSLFCFSRLHSNYKYSTASALLSGILGPSRPQTLYLLLALQQGVCTAIGWMCVRLSKKAPHRTAPGSEG</sequence>
<evidence type="ECO:0000313" key="1">
    <source>
        <dbReference type="EMBL" id="PWZ02063.1"/>
    </source>
</evidence>
<keyword evidence="2" id="KW-1185">Reference proteome</keyword>
<accession>A0A317XW60</accession>
<reference evidence="1 2" key="1">
    <citation type="journal article" date="2018" name="Mol. Biol. Evol.">
        <title>Broad Genomic Sampling Reveals a Smut Pathogenic Ancestry of the Fungal Clade Ustilaginomycotina.</title>
        <authorList>
            <person name="Kijpornyongpan T."/>
            <person name="Mondo S.J."/>
            <person name="Barry K."/>
            <person name="Sandor L."/>
            <person name="Lee J."/>
            <person name="Lipzen A."/>
            <person name="Pangilinan J."/>
            <person name="LaButti K."/>
            <person name="Hainaut M."/>
            <person name="Henrissat B."/>
            <person name="Grigoriev I.V."/>
            <person name="Spatafora J.W."/>
            <person name="Aime M.C."/>
        </authorList>
    </citation>
    <scope>NUCLEOTIDE SEQUENCE [LARGE SCALE GENOMIC DNA]</scope>
    <source>
        <strain evidence="1 2">MCA 3645</strain>
    </source>
</reference>
<proteinExistence type="predicted"/>
<dbReference type="EMBL" id="KZ819189">
    <property type="protein sequence ID" value="PWZ02063.1"/>
    <property type="molecule type" value="Genomic_DNA"/>
</dbReference>
<dbReference type="Proteomes" id="UP000246740">
    <property type="component" value="Unassembled WGS sequence"/>
</dbReference>